<protein>
    <recommendedName>
        <fullName evidence="3">Carbohydrate binding protein</fullName>
    </recommendedName>
</protein>
<evidence type="ECO:0000313" key="2">
    <source>
        <dbReference type="Proteomes" id="UP000231693"/>
    </source>
</evidence>
<dbReference type="GO" id="GO:0030246">
    <property type="term" value="F:carbohydrate binding"/>
    <property type="evidence" value="ECO:0007669"/>
    <property type="project" value="InterPro"/>
</dbReference>
<gene>
    <name evidence="1" type="ORF">CLV28_2977</name>
</gene>
<dbReference type="OrthoDB" id="99456at2"/>
<organism evidence="1 2">
    <name type="scientific">Sediminihabitans luteus</name>
    <dbReference type="NCBI Taxonomy" id="1138585"/>
    <lineage>
        <taxon>Bacteria</taxon>
        <taxon>Bacillati</taxon>
        <taxon>Actinomycetota</taxon>
        <taxon>Actinomycetes</taxon>
        <taxon>Micrococcales</taxon>
        <taxon>Cellulomonadaceae</taxon>
        <taxon>Sediminihabitans</taxon>
    </lineage>
</organism>
<proteinExistence type="predicted"/>
<dbReference type="GO" id="GO:0005576">
    <property type="term" value="C:extracellular region"/>
    <property type="evidence" value="ECO:0007669"/>
    <property type="project" value="InterPro"/>
</dbReference>
<dbReference type="InterPro" id="IPR036573">
    <property type="entry name" value="CBM_sf_5/12"/>
</dbReference>
<reference evidence="1 2" key="1">
    <citation type="submission" date="2017-11" db="EMBL/GenBank/DDBJ databases">
        <title>Genomic Encyclopedia of Archaeal and Bacterial Type Strains, Phase II (KMG-II): From Individual Species to Whole Genera.</title>
        <authorList>
            <person name="Goeker M."/>
        </authorList>
    </citation>
    <scope>NUCLEOTIDE SEQUENCE [LARGE SCALE GENOMIC DNA]</scope>
    <source>
        <strain evidence="1 2">DSM 25478</strain>
    </source>
</reference>
<evidence type="ECO:0008006" key="3">
    <source>
        <dbReference type="Google" id="ProtNLM"/>
    </source>
</evidence>
<dbReference type="EMBL" id="PGFE01000007">
    <property type="protein sequence ID" value="PJJ68561.1"/>
    <property type="molecule type" value="Genomic_DNA"/>
</dbReference>
<comment type="caution">
    <text evidence="1">The sequence shown here is derived from an EMBL/GenBank/DDBJ whole genome shotgun (WGS) entry which is preliminary data.</text>
</comment>
<accession>A0A2M9CBX6</accession>
<dbReference type="AlphaFoldDB" id="A0A2M9CBX6"/>
<dbReference type="RefSeq" id="WP_100424123.1">
    <property type="nucleotide sequence ID" value="NZ_BOOX01000011.1"/>
</dbReference>
<dbReference type="GO" id="GO:0005975">
    <property type="term" value="P:carbohydrate metabolic process"/>
    <property type="evidence" value="ECO:0007669"/>
    <property type="project" value="InterPro"/>
</dbReference>
<evidence type="ECO:0000313" key="1">
    <source>
        <dbReference type="EMBL" id="PJJ68561.1"/>
    </source>
</evidence>
<sequence>MVAVGAASTAMLTEAPPADAQIENWCMLQWRPDVAYVGGATVAVGSTVYWARWWTLGDSPTQYADTDWSVWVRSYSCWPTNSPPPTVVTSVPSRT</sequence>
<dbReference type="SUPFAM" id="SSF51055">
    <property type="entry name" value="Carbohydrate binding domain"/>
    <property type="match status" value="1"/>
</dbReference>
<dbReference type="Proteomes" id="UP000231693">
    <property type="component" value="Unassembled WGS sequence"/>
</dbReference>
<dbReference type="GO" id="GO:0004553">
    <property type="term" value="F:hydrolase activity, hydrolyzing O-glycosyl compounds"/>
    <property type="evidence" value="ECO:0007669"/>
    <property type="project" value="InterPro"/>
</dbReference>
<name>A0A2M9CBX6_9CELL</name>
<dbReference type="Gene3D" id="2.10.10.20">
    <property type="entry name" value="Carbohydrate-binding module superfamily 5/12"/>
    <property type="match status" value="1"/>
</dbReference>
<keyword evidence="2" id="KW-1185">Reference proteome</keyword>
<dbReference type="CDD" id="cd12215">
    <property type="entry name" value="ChiC_BD"/>
    <property type="match status" value="1"/>
</dbReference>